<dbReference type="Gene3D" id="3.40.1580.20">
    <property type="entry name" value="Syd protein"/>
    <property type="match status" value="1"/>
</dbReference>
<evidence type="ECO:0000256" key="2">
    <source>
        <dbReference type="ARBA" id="ARBA00022519"/>
    </source>
</evidence>
<dbReference type="Proteomes" id="UP001597340">
    <property type="component" value="Unassembled WGS sequence"/>
</dbReference>
<reference evidence="5" key="1">
    <citation type="journal article" date="2019" name="Int. J. Syst. Evol. Microbiol.">
        <title>The Global Catalogue of Microorganisms (GCM) 10K type strain sequencing project: providing services to taxonomists for standard genome sequencing and annotation.</title>
        <authorList>
            <consortium name="The Broad Institute Genomics Platform"/>
            <consortium name="The Broad Institute Genome Sequencing Center for Infectious Disease"/>
            <person name="Wu L."/>
            <person name="Ma J."/>
        </authorList>
    </citation>
    <scope>NUCLEOTIDE SEQUENCE [LARGE SCALE GENOMIC DNA]</scope>
    <source>
        <strain evidence="5">CCM 9147</strain>
    </source>
</reference>
<evidence type="ECO:0000256" key="3">
    <source>
        <dbReference type="ARBA" id="ARBA00023136"/>
    </source>
</evidence>
<proteinExistence type="predicted"/>
<organism evidence="4 5">
    <name type="scientific">Paenibacillus farraposensis</name>
    <dbReference type="NCBI Taxonomy" id="2807095"/>
    <lineage>
        <taxon>Bacteria</taxon>
        <taxon>Bacillati</taxon>
        <taxon>Bacillota</taxon>
        <taxon>Bacilli</taxon>
        <taxon>Bacillales</taxon>
        <taxon>Paenibacillaceae</taxon>
        <taxon>Paenibacillus</taxon>
    </lineage>
</organism>
<keyword evidence="3" id="KW-0472">Membrane</keyword>
<evidence type="ECO:0000313" key="4">
    <source>
        <dbReference type="EMBL" id="MFD1461428.1"/>
    </source>
</evidence>
<dbReference type="EMBL" id="JBHTNZ010000008">
    <property type="protein sequence ID" value="MFD1461428.1"/>
    <property type="molecule type" value="Genomic_DNA"/>
</dbReference>
<accession>A0ABW4DCA4</accession>
<sequence>MLKDSMSEYFNRYIYKWKEFNETLPQTSWIEEAGNKLYVGEKDEEGYVSWLPVDKEEIYDFKVIEQKLNFSLNESVKAYFNSYYFFQLSGWIKEYNVNLNPVIPNIEPTRFIKKIIDYRQEHGGELRYIPIGIESNGLLLVIDNSNGKVYLEDYERATYEEIHSSLEELIDELRFNE</sequence>
<dbReference type="CDD" id="cd16323">
    <property type="entry name" value="Syd"/>
    <property type="match status" value="1"/>
</dbReference>
<keyword evidence="5" id="KW-1185">Reference proteome</keyword>
<evidence type="ECO:0000313" key="5">
    <source>
        <dbReference type="Proteomes" id="UP001597340"/>
    </source>
</evidence>
<keyword evidence="2" id="KW-0997">Cell inner membrane</keyword>
<dbReference type="RefSeq" id="WP_229523352.1">
    <property type="nucleotide sequence ID" value="NZ_JAFFQR010000019.1"/>
</dbReference>
<name>A0ABW4DCA4_9BACL</name>
<dbReference type="InterPro" id="IPR037883">
    <property type="entry name" value="Knr4/Smi1-like_sf"/>
</dbReference>
<dbReference type="InterPro" id="IPR009948">
    <property type="entry name" value="Syd"/>
</dbReference>
<gene>
    <name evidence="4" type="ORF">ACFQ5D_08355</name>
</gene>
<comment type="caution">
    <text evidence="4">The sequence shown here is derived from an EMBL/GenBank/DDBJ whole genome shotgun (WGS) entry which is preliminary data.</text>
</comment>
<dbReference type="SUPFAM" id="SSF160631">
    <property type="entry name" value="SMI1/KNR4-like"/>
    <property type="match status" value="1"/>
</dbReference>
<dbReference type="InterPro" id="IPR038228">
    <property type="entry name" value="Syd_sf"/>
</dbReference>
<dbReference type="Pfam" id="PF07348">
    <property type="entry name" value="Syd"/>
    <property type="match status" value="1"/>
</dbReference>
<keyword evidence="1" id="KW-1003">Cell membrane</keyword>
<protein>
    <submittedName>
        <fullName evidence="4">SecY-interacting protein Syd</fullName>
    </submittedName>
</protein>
<evidence type="ECO:0000256" key="1">
    <source>
        <dbReference type="ARBA" id="ARBA00022475"/>
    </source>
</evidence>